<dbReference type="GO" id="GO:0008360">
    <property type="term" value="P:regulation of cell shape"/>
    <property type="evidence" value="ECO:0007669"/>
    <property type="project" value="TreeGrafter"/>
</dbReference>
<feature type="domain" description="BRWD/PHIP N-terminal" evidence="3">
    <location>
        <begin position="45"/>
        <end position="138"/>
    </location>
</feature>
<keyword evidence="5" id="KW-1185">Reference proteome</keyword>
<evidence type="ECO:0000313" key="5">
    <source>
        <dbReference type="Proteomes" id="UP000245207"/>
    </source>
</evidence>
<feature type="compositionally biased region" description="Polar residues" evidence="1">
    <location>
        <begin position="411"/>
        <end position="420"/>
    </location>
</feature>
<dbReference type="Pfam" id="PF25313">
    <property type="entry name" value="BRWD_AD"/>
    <property type="match status" value="1"/>
</dbReference>
<dbReference type="GO" id="GO:0006357">
    <property type="term" value="P:regulation of transcription by RNA polymerase II"/>
    <property type="evidence" value="ECO:0007669"/>
    <property type="project" value="TreeGrafter"/>
</dbReference>
<name>A0A2U1Q682_ARTAN</name>
<feature type="compositionally biased region" description="Acidic residues" evidence="1">
    <location>
        <begin position="332"/>
        <end position="349"/>
    </location>
</feature>
<dbReference type="Pfam" id="PF25437">
    <property type="entry name" value="BRWD1_N"/>
    <property type="match status" value="1"/>
</dbReference>
<dbReference type="STRING" id="35608.A0A2U1Q682"/>
<dbReference type="InterPro" id="IPR052060">
    <property type="entry name" value="Bromo_WD_repeat"/>
</dbReference>
<evidence type="ECO:0000256" key="1">
    <source>
        <dbReference type="SAM" id="MobiDB-lite"/>
    </source>
</evidence>
<evidence type="ECO:0000313" key="4">
    <source>
        <dbReference type="EMBL" id="PWA93508.1"/>
    </source>
</evidence>
<dbReference type="Proteomes" id="UP000245207">
    <property type="component" value="Unassembled WGS sequence"/>
</dbReference>
<gene>
    <name evidence="4" type="ORF">CTI12_AA067710</name>
</gene>
<feature type="compositionally biased region" description="Basic residues" evidence="1">
    <location>
        <begin position="421"/>
        <end position="430"/>
    </location>
</feature>
<evidence type="ECO:0000259" key="3">
    <source>
        <dbReference type="Pfam" id="PF25437"/>
    </source>
</evidence>
<proteinExistence type="predicted"/>
<reference evidence="4 5" key="1">
    <citation type="journal article" date="2018" name="Mol. Plant">
        <title>The genome of Artemisia annua provides insight into the evolution of Asteraceae family and artemisinin biosynthesis.</title>
        <authorList>
            <person name="Shen Q."/>
            <person name="Zhang L."/>
            <person name="Liao Z."/>
            <person name="Wang S."/>
            <person name="Yan T."/>
            <person name="Shi P."/>
            <person name="Liu M."/>
            <person name="Fu X."/>
            <person name="Pan Q."/>
            <person name="Wang Y."/>
            <person name="Lv Z."/>
            <person name="Lu X."/>
            <person name="Zhang F."/>
            <person name="Jiang W."/>
            <person name="Ma Y."/>
            <person name="Chen M."/>
            <person name="Hao X."/>
            <person name="Li L."/>
            <person name="Tang Y."/>
            <person name="Lv G."/>
            <person name="Zhou Y."/>
            <person name="Sun X."/>
            <person name="Brodelius P.E."/>
            <person name="Rose J.K.C."/>
            <person name="Tang K."/>
        </authorList>
    </citation>
    <scope>NUCLEOTIDE SEQUENCE [LARGE SCALE GENOMIC DNA]</scope>
    <source>
        <strain evidence="5">cv. Huhao1</strain>
        <tissue evidence="4">Leaf</tissue>
    </source>
</reference>
<dbReference type="EMBL" id="PKPP01000378">
    <property type="protein sequence ID" value="PWA93508.1"/>
    <property type="molecule type" value="Genomic_DNA"/>
</dbReference>
<feature type="region of interest" description="Disordered" evidence="1">
    <location>
        <begin position="469"/>
        <end position="489"/>
    </location>
</feature>
<protein>
    <submittedName>
        <fullName evidence="4">Bromodomain-containing protein</fullName>
    </submittedName>
</protein>
<sequence length="778" mass="88050">MESGHHASFDKLTSTTMQPLGFLDRTKTHNQLQSEMSQGSQGVVPDIDVDLREIYFLIMHFISSGPCQRTFTQFCNELMEYQLLPKRYHAWYSRNGEVRGDETDDGISFPLSYEGAARRFSHIEKDHLVKLMKQLIIHMAPSRGISGSAPPTAADVPTLLGTGAFSLLGCTQNEVKTDVKPLPAYLRWPHMQADQVRGIGLREIGGGFPKHHRAPSVKFACYAIAKPSTMVQKMQDIKRLRGHRDAVYCGMSEWTTSSQRPVRKRNFIEEGTSSRTKRTKKSRKNRNKSKVTPSRPQRAAARNGKKLSSEESEDFDEHDDEVSAESSSESESFIDIDEDESFIDEDEEPVVVKPSESQSSKEETQTSVAPPASTRKLVLKLSVPKKEPTSQNTPTRVKVEEESARPVSENPMENPTTNGHKSTKIRFKSKVKLEDDVKPVGECSQTKTEAGDTSQKKTTIKIKFNSANAETSRNVQNDDIKEDDSSDDATLRARSLKFVAGSRETKDAHQSKNKSVHMVPFNSSTTSAAGIKSDGQLGKTSWLLLAQQDESCRYIPQLGDEVVYMRQGHQEYIESRNSQERGPWMKYKEKIKDAELCLVDDIKYKTLPGSGESCCKIRLIFIDPLSKVSGIKFELTLPELVDDPDFLVEKTRYDSSLERDWSPGERCSVWWNEEGGGCWWDGKIVSVSDKSAEFPGSQWERFNIEYDTDEVHRHSPWELHDKDTDWEQTQAQPMIDFDTRKTMLSLFAKLEQSTRGNQDKLGIVKLSRTSKRPDFINM</sequence>
<comment type="caution">
    <text evidence="4">The sequence shown here is derived from an EMBL/GenBank/DDBJ whole genome shotgun (WGS) entry which is preliminary data.</text>
</comment>
<dbReference type="GO" id="GO:0005634">
    <property type="term" value="C:nucleus"/>
    <property type="evidence" value="ECO:0007669"/>
    <property type="project" value="InterPro"/>
</dbReference>
<feature type="compositionally biased region" description="Basic residues" evidence="1">
    <location>
        <begin position="275"/>
        <end position="289"/>
    </location>
</feature>
<dbReference type="GO" id="GO:0007010">
    <property type="term" value="P:cytoskeleton organization"/>
    <property type="evidence" value="ECO:0007669"/>
    <property type="project" value="TreeGrafter"/>
</dbReference>
<feature type="compositionally biased region" description="Acidic residues" evidence="1">
    <location>
        <begin position="310"/>
        <end position="323"/>
    </location>
</feature>
<dbReference type="PANTHER" id="PTHR16266:SF38">
    <property type="entry name" value="TRANSCRIPTION FACTOR WD40-LIKE FAMILY"/>
    <property type="match status" value="1"/>
</dbReference>
<dbReference type="AlphaFoldDB" id="A0A2U1Q682"/>
<dbReference type="PANTHER" id="PTHR16266">
    <property type="entry name" value="WD REPEAT DOMAIN 9"/>
    <property type="match status" value="1"/>
</dbReference>
<accession>A0A2U1Q682</accession>
<dbReference type="GO" id="GO:0003677">
    <property type="term" value="F:DNA binding"/>
    <property type="evidence" value="ECO:0007669"/>
    <property type="project" value="InterPro"/>
</dbReference>
<dbReference type="GO" id="GO:0009725">
    <property type="term" value="P:response to hormone"/>
    <property type="evidence" value="ECO:0007669"/>
    <property type="project" value="InterPro"/>
</dbReference>
<feature type="region of interest" description="Disordered" evidence="1">
    <location>
        <begin position="259"/>
        <end position="430"/>
    </location>
</feature>
<organism evidence="4 5">
    <name type="scientific">Artemisia annua</name>
    <name type="common">Sweet wormwood</name>
    <dbReference type="NCBI Taxonomy" id="35608"/>
    <lineage>
        <taxon>Eukaryota</taxon>
        <taxon>Viridiplantae</taxon>
        <taxon>Streptophyta</taxon>
        <taxon>Embryophyta</taxon>
        <taxon>Tracheophyta</taxon>
        <taxon>Spermatophyta</taxon>
        <taxon>Magnoliopsida</taxon>
        <taxon>eudicotyledons</taxon>
        <taxon>Gunneridae</taxon>
        <taxon>Pentapetalae</taxon>
        <taxon>asterids</taxon>
        <taxon>campanulids</taxon>
        <taxon>Asterales</taxon>
        <taxon>Asteraceae</taxon>
        <taxon>Asteroideae</taxon>
        <taxon>Anthemideae</taxon>
        <taxon>Artemisiinae</taxon>
        <taxon>Artemisia</taxon>
    </lineage>
</organism>
<dbReference type="InterPro" id="IPR057452">
    <property type="entry name" value="BRWD/PHIP_N"/>
</dbReference>
<dbReference type="OrthoDB" id="538223at2759"/>
<dbReference type="InterPro" id="IPR057451">
    <property type="entry name" value="BRWD/PHIP_AD"/>
</dbReference>
<feature type="domain" description="BRWD/PHIP ancillary-like" evidence="2">
    <location>
        <begin position="552"/>
        <end position="723"/>
    </location>
</feature>
<evidence type="ECO:0000259" key="2">
    <source>
        <dbReference type="Pfam" id="PF25313"/>
    </source>
</evidence>